<evidence type="ECO:0000313" key="3">
    <source>
        <dbReference type="EnsemblPlants" id="AET6Gv20254800.5"/>
    </source>
</evidence>
<name>A0A453N682_AEGTS</name>
<feature type="compositionally biased region" description="Low complexity" evidence="1">
    <location>
        <begin position="8"/>
        <end position="20"/>
    </location>
</feature>
<reference evidence="4" key="2">
    <citation type="journal article" date="2017" name="Nat. Plants">
        <title>The Aegilops tauschii genome reveals multiple impacts of transposons.</title>
        <authorList>
            <person name="Zhao G."/>
            <person name="Zou C."/>
            <person name="Li K."/>
            <person name="Wang K."/>
            <person name="Li T."/>
            <person name="Gao L."/>
            <person name="Zhang X."/>
            <person name="Wang H."/>
            <person name="Yang Z."/>
            <person name="Liu X."/>
            <person name="Jiang W."/>
            <person name="Mao L."/>
            <person name="Kong X."/>
            <person name="Jiao Y."/>
            <person name="Jia J."/>
        </authorList>
    </citation>
    <scope>NUCLEOTIDE SEQUENCE [LARGE SCALE GENOMIC DNA]</scope>
    <source>
        <strain evidence="4">cv. AL8/78</strain>
    </source>
</reference>
<keyword evidence="4" id="KW-1185">Reference proteome</keyword>
<evidence type="ECO:0000256" key="2">
    <source>
        <dbReference type="SAM" id="Phobius"/>
    </source>
</evidence>
<sequence length="62" mass="6998">GNWQGNAPLLPIHLPPLQQKPHPDPVQRARSQGLGEGLDEVLFLLYQCLLLTYALVCCRLRH</sequence>
<dbReference type="Proteomes" id="UP000015105">
    <property type="component" value="Chromosome 6D"/>
</dbReference>
<reference evidence="3" key="4">
    <citation type="submission" date="2019-03" db="UniProtKB">
        <authorList>
            <consortium name="EnsemblPlants"/>
        </authorList>
    </citation>
    <scope>IDENTIFICATION</scope>
</reference>
<feature type="transmembrane region" description="Helical" evidence="2">
    <location>
        <begin position="41"/>
        <end position="60"/>
    </location>
</feature>
<keyword evidence="2" id="KW-0472">Membrane</keyword>
<accession>A0A453N682</accession>
<evidence type="ECO:0000256" key="1">
    <source>
        <dbReference type="SAM" id="MobiDB-lite"/>
    </source>
</evidence>
<reference evidence="3" key="3">
    <citation type="journal article" date="2017" name="Nature">
        <title>Genome sequence of the progenitor of the wheat D genome Aegilops tauschii.</title>
        <authorList>
            <person name="Luo M.C."/>
            <person name="Gu Y.Q."/>
            <person name="Puiu D."/>
            <person name="Wang H."/>
            <person name="Twardziok S.O."/>
            <person name="Deal K.R."/>
            <person name="Huo N."/>
            <person name="Zhu T."/>
            <person name="Wang L."/>
            <person name="Wang Y."/>
            <person name="McGuire P.E."/>
            <person name="Liu S."/>
            <person name="Long H."/>
            <person name="Ramasamy R.K."/>
            <person name="Rodriguez J.C."/>
            <person name="Van S.L."/>
            <person name="Yuan L."/>
            <person name="Wang Z."/>
            <person name="Xia Z."/>
            <person name="Xiao L."/>
            <person name="Anderson O.D."/>
            <person name="Ouyang S."/>
            <person name="Liang Y."/>
            <person name="Zimin A.V."/>
            <person name="Pertea G."/>
            <person name="Qi P."/>
            <person name="Bennetzen J.L."/>
            <person name="Dai X."/>
            <person name="Dawson M.W."/>
            <person name="Muller H.G."/>
            <person name="Kugler K."/>
            <person name="Rivarola-Duarte L."/>
            <person name="Spannagl M."/>
            <person name="Mayer K.F.X."/>
            <person name="Lu F.H."/>
            <person name="Bevan M.W."/>
            <person name="Leroy P."/>
            <person name="Li P."/>
            <person name="You F.M."/>
            <person name="Sun Q."/>
            <person name="Liu Z."/>
            <person name="Lyons E."/>
            <person name="Wicker T."/>
            <person name="Salzberg S.L."/>
            <person name="Devos K.M."/>
            <person name="Dvorak J."/>
        </authorList>
    </citation>
    <scope>NUCLEOTIDE SEQUENCE [LARGE SCALE GENOMIC DNA]</scope>
    <source>
        <strain evidence="3">cv. AL8/78</strain>
    </source>
</reference>
<proteinExistence type="predicted"/>
<feature type="region of interest" description="Disordered" evidence="1">
    <location>
        <begin position="1"/>
        <end position="31"/>
    </location>
</feature>
<protein>
    <submittedName>
        <fullName evidence="3">Uncharacterized protein</fullName>
    </submittedName>
</protein>
<organism evidence="3 4">
    <name type="scientific">Aegilops tauschii subsp. strangulata</name>
    <name type="common">Goatgrass</name>
    <dbReference type="NCBI Taxonomy" id="200361"/>
    <lineage>
        <taxon>Eukaryota</taxon>
        <taxon>Viridiplantae</taxon>
        <taxon>Streptophyta</taxon>
        <taxon>Embryophyta</taxon>
        <taxon>Tracheophyta</taxon>
        <taxon>Spermatophyta</taxon>
        <taxon>Magnoliopsida</taxon>
        <taxon>Liliopsida</taxon>
        <taxon>Poales</taxon>
        <taxon>Poaceae</taxon>
        <taxon>BOP clade</taxon>
        <taxon>Pooideae</taxon>
        <taxon>Triticodae</taxon>
        <taxon>Triticeae</taxon>
        <taxon>Triticinae</taxon>
        <taxon>Aegilops</taxon>
    </lineage>
</organism>
<evidence type="ECO:0000313" key="4">
    <source>
        <dbReference type="Proteomes" id="UP000015105"/>
    </source>
</evidence>
<reference evidence="3" key="5">
    <citation type="journal article" date="2021" name="G3 (Bethesda)">
        <title>Aegilops tauschii genome assembly Aet v5.0 features greater sequence contiguity and improved annotation.</title>
        <authorList>
            <person name="Wang L."/>
            <person name="Zhu T."/>
            <person name="Rodriguez J.C."/>
            <person name="Deal K.R."/>
            <person name="Dubcovsky J."/>
            <person name="McGuire P.E."/>
            <person name="Lux T."/>
            <person name="Spannagl M."/>
            <person name="Mayer K.F.X."/>
            <person name="Baldrich P."/>
            <person name="Meyers B.C."/>
            <person name="Huo N."/>
            <person name="Gu Y.Q."/>
            <person name="Zhou H."/>
            <person name="Devos K.M."/>
            <person name="Bennetzen J.L."/>
            <person name="Unver T."/>
            <person name="Budak H."/>
            <person name="Gulick P.J."/>
            <person name="Galiba G."/>
            <person name="Kalapos B."/>
            <person name="Nelson D.R."/>
            <person name="Li P."/>
            <person name="You F.M."/>
            <person name="Luo M.C."/>
            <person name="Dvorak J."/>
        </authorList>
    </citation>
    <scope>NUCLEOTIDE SEQUENCE [LARGE SCALE GENOMIC DNA]</scope>
    <source>
        <strain evidence="3">cv. AL8/78</strain>
    </source>
</reference>
<keyword evidence="2" id="KW-0812">Transmembrane</keyword>
<keyword evidence="2" id="KW-1133">Transmembrane helix</keyword>
<dbReference type="EnsemblPlants" id="AET6Gv20254800.5">
    <property type="protein sequence ID" value="AET6Gv20254800.5"/>
    <property type="gene ID" value="AET6Gv20254800"/>
</dbReference>
<dbReference type="Gramene" id="AET6Gv20254800.5">
    <property type="protein sequence ID" value="AET6Gv20254800.5"/>
    <property type="gene ID" value="AET6Gv20254800"/>
</dbReference>
<reference evidence="4" key="1">
    <citation type="journal article" date="2014" name="Science">
        <title>Ancient hybridizations among the ancestral genomes of bread wheat.</title>
        <authorList>
            <consortium name="International Wheat Genome Sequencing Consortium,"/>
            <person name="Marcussen T."/>
            <person name="Sandve S.R."/>
            <person name="Heier L."/>
            <person name="Spannagl M."/>
            <person name="Pfeifer M."/>
            <person name="Jakobsen K.S."/>
            <person name="Wulff B.B."/>
            <person name="Steuernagel B."/>
            <person name="Mayer K.F."/>
            <person name="Olsen O.A."/>
        </authorList>
    </citation>
    <scope>NUCLEOTIDE SEQUENCE [LARGE SCALE GENOMIC DNA]</scope>
    <source>
        <strain evidence="4">cv. AL8/78</strain>
    </source>
</reference>
<dbReference type="AlphaFoldDB" id="A0A453N682"/>